<dbReference type="InterPro" id="IPR011551">
    <property type="entry name" value="NTP_PyrPHydrolase_MazG"/>
</dbReference>
<dbReference type="PIRSF" id="PIRSF002845">
    <property type="entry name" value="Ttrprl_mtas_MazG"/>
    <property type="match status" value="1"/>
</dbReference>
<dbReference type="AlphaFoldDB" id="A0A140GTQ2"/>
<dbReference type="CDD" id="cd11528">
    <property type="entry name" value="NTP-PPase_MazG_Nterm"/>
    <property type="match status" value="1"/>
</dbReference>
<name>A0A140GTQ2_CLOPF</name>
<dbReference type="NCBIfam" id="TIGR00444">
    <property type="entry name" value="mazG"/>
    <property type="match status" value="1"/>
</dbReference>
<dbReference type="GO" id="GO:0046061">
    <property type="term" value="P:dATP catabolic process"/>
    <property type="evidence" value="ECO:0007669"/>
    <property type="project" value="TreeGrafter"/>
</dbReference>
<gene>
    <name evidence="3" type="ORF">JFP838_14945</name>
</gene>
<dbReference type="NCBIfam" id="NF007113">
    <property type="entry name" value="PRK09562.1"/>
    <property type="match status" value="1"/>
</dbReference>
<dbReference type="Gene3D" id="3.40.1010.10">
    <property type="entry name" value="Cobalt-precorrin-4 Transmethylase, Domain 1"/>
    <property type="match status" value="1"/>
</dbReference>
<dbReference type="GO" id="GO:0047429">
    <property type="term" value="F:nucleoside triphosphate diphosphatase activity"/>
    <property type="evidence" value="ECO:0007669"/>
    <property type="project" value="InterPro"/>
</dbReference>
<feature type="domain" description="Tetrapyrrole methylase" evidence="1">
    <location>
        <begin position="4"/>
        <end position="205"/>
    </location>
</feature>
<dbReference type="PATRIC" id="fig|1502.177.peg.2994"/>
<dbReference type="Pfam" id="PF00590">
    <property type="entry name" value="TP_methylase"/>
    <property type="match status" value="1"/>
</dbReference>
<dbReference type="InterPro" id="IPR004518">
    <property type="entry name" value="MazG-like_dom"/>
</dbReference>
<dbReference type="InterPro" id="IPR000878">
    <property type="entry name" value="4pyrrol_Mease"/>
</dbReference>
<dbReference type="GO" id="GO:0006203">
    <property type="term" value="P:dGTP catabolic process"/>
    <property type="evidence" value="ECO:0007669"/>
    <property type="project" value="TreeGrafter"/>
</dbReference>
<keyword evidence="3" id="KW-0378">Hydrolase</keyword>
<dbReference type="RefSeq" id="WP_061429264.1">
    <property type="nucleotide sequence ID" value="NZ_CATNZO010000001.1"/>
</dbReference>
<proteinExistence type="predicted"/>
<dbReference type="GO" id="GO:0046047">
    <property type="term" value="P:TTP catabolic process"/>
    <property type="evidence" value="ECO:0007669"/>
    <property type="project" value="TreeGrafter"/>
</dbReference>
<evidence type="ECO:0000313" key="3">
    <source>
        <dbReference type="EMBL" id="AMN36967.1"/>
    </source>
</evidence>
<dbReference type="GO" id="GO:0008168">
    <property type="term" value="F:methyltransferase activity"/>
    <property type="evidence" value="ECO:0007669"/>
    <property type="project" value="InterPro"/>
</dbReference>
<dbReference type="Pfam" id="PF03819">
    <property type="entry name" value="MazG"/>
    <property type="match status" value="2"/>
</dbReference>
<sequence>MLKIMGLGPGAYEALTIGALKELKNNKNIYFRTEKHPTVDFLKDEGIKFKSYDHAYEKYDSFDDVYKYIAEDLITKIKDDEDLIYAVPGHPLVAEKSVINLIELCKENNIQYEVLPAVSFVDAMMEALQVDPIEGVKIIDAFDMKNQILDKRVGTIITQVYNNFIASEVKLRLLEGYEDDTEIIFVRAAGVEGLESIRKIPLYELDWQEDIDYLTSIYIPKDLGNKKDFQDLLDIIETLRNPGGCPWDREQTHESLKSALLEECYEVIDAIENEDEDALIEELGDVLLQVVFHASIGKEDGYFDIMDVIGAISNKMINRHPHVFGNEEANTSEQVLVNWDEIKKEEKGIKTLTEEMQNIAKSLPATTRAYKVQKKAKKVGFDWDDVNCAMDKVKEELNEIKEVYNCEDKSIIEGEVGDLLFACINVARFLEVDGELALDKTIKKFIKRFSYIENEAIKNNKNLKDMTLEDMDKLWEEAKTSEK</sequence>
<reference evidence="3 4" key="1">
    <citation type="journal article" date="2016" name="PLoS ONE">
        <title>Plasmid Characterization and Chromosome Analysis of Two netF+ Clostridium perfringens Isolates Associated with Foal and Canine Necrotizing Enteritis.</title>
        <authorList>
            <person name="Mehdizadeh Gohari I."/>
            <person name="Kropinski A.M."/>
            <person name="Weese S.J."/>
            <person name="Parreira V.R."/>
            <person name="Whitehead A.E."/>
            <person name="Boerlin P."/>
            <person name="Prescott J.F."/>
        </authorList>
    </citation>
    <scope>NUCLEOTIDE SEQUENCE [LARGE SCALE GENOMIC DNA]</scope>
    <source>
        <strain evidence="3 4">JP838</strain>
    </source>
</reference>
<dbReference type="CDD" id="cd11529">
    <property type="entry name" value="NTP-PPase_MazG_Cterm"/>
    <property type="match status" value="1"/>
</dbReference>
<dbReference type="Gene3D" id="1.10.287.1080">
    <property type="entry name" value="MazG-like"/>
    <property type="match status" value="2"/>
</dbReference>
<dbReference type="GO" id="GO:0046081">
    <property type="term" value="P:dUTP catabolic process"/>
    <property type="evidence" value="ECO:0007669"/>
    <property type="project" value="TreeGrafter"/>
</dbReference>
<dbReference type="SUPFAM" id="SSF101386">
    <property type="entry name" value="all-alpha NTP pyrophosphatases"/>
    <property type="match status" value="2"/>
</dbReference>
<dbReference type="InterPro" id="IPR048015">
    <property type="entry name" value="NTP-PPase_MazG-like_N"/>
</dbReference>
<dbReference type="GO" id="GO:0006950">
    <property type="term" value="P:response to stress"/>
    <property type="evidence" value="ECO:0007669"/>
    <property type="project" value="UniProtKB-ARBA"/>
</dbReference>
<evidence type="ECO:0000259" key="1">
    <source>
        <dbReference type="Pfam" id="PF00590"/>
    </source>
</evidence>
<dbReference type="Proteomes" id="UP000070260">
    <property type="component" value="Chromosome"/>
</dbReference>
<dbReference type="OrthoDB" id="9808939at2"/>
<dbReference type="InterPro" id="IPR048011">
    <property type="entry name" value="NTP-PPase_MazG-like_C"/>
</dbReference>
<dbReference type="InterPro" id="IPR024180">
    <property type="entry name" value="Tetrapyrrole_Mease/MazG_pred"/>
</dbReference>
<dbReference type="SUPFAM" id="SSF53790">
    <property type="entry name" value="Tetrapyrrole methylase"/>
    <property type="match status" value="1"/>
</dbReference>
<dbReference type="FunFam" id="1.10.287.1080:FF:000003">
    <property type="entry name" value="Nucleoside triphosphate pyrophosphohydrolase"/>
    <property type="match status" value="1"/>
</dbReference>
<dbReference type="PANTHER" id="PTHR30522">
    <property type="entry name" value="NUCLEOSIDE TRIPHOSPHATE PYROPHOSPHOHYDROLASE"/>
    <property type="match status" value="1"/>
</dbReference>
<organism evidence="3 4">
    <name type="scientific">Clostridium perfringens</name>
    <dbReference type="NCBI Taxonomy" id="1502"/>
    <lineage>
        <taxon>Bacteria</taxon>
        <taxon>Bacillati</taxon>
        <taxon>Bacillota</taxon>
        <taxon>Clostridia</taxon>
        <taxon>Eubacteriales</taxon>
        <taxon>Clostridiaceae</taxon>
        <taxon>Clostridium</taxon>
    </lineage>
</organism>
<accession>A0A140GTQ2</accession>
<dbReference type="FunFam" id="1.10.287.1080:FF:000001">
    <property type="entry name" value="Nucleoside triphosphate pyrophosphohydrolase"/>
    <property type="match status" value="1"/>
</dbReference>
<evidence type="ECO:0000313" key="4">
    <source>
        <dbReference type="Proteomes" id="UP000070260"/>
    </source>
</evidence>
<dbReference type="InterPro" id="IPR035013">
    <property type="entry name" value="YabN_N"/>
</dbReference>
<dbReference type="GO" id="GO:0046076">
    <property type="term" value="P:dTTP catabolic process"/>
    <property type="evidence" value="ECO:0007669"/>
    <property type="project" value="TreeGrafter"/>
</dbReference>
<protein>
    <submittedName>
        <fullName evidence="3">Nucleotide pyrophosphohydrolase</fullName>
    </submittedName>
</protein>
<evidence type="ECO:0000259" key="2">
    <source>
        <dbReference type="Pfam" id="PF03819"/>
    </source>
</evidence>
<dbReference type="GO" id="GO:0046052">
    <property type="term" value="P:UTP catabolic process"/>
    <property type="evidence" value="ECO:0007669"/>
    <property type="project" value="TreeGrafter"/>
</dbReference>
<dbReference type="InterPro" id="IPR014777">
    <property type="entry name" value="4pyrrole_Mease_sub1"/>
</dbReference>
<dbReference type="EMBL" id="CP010994">
    <property type="protein sequence ID" value="AMN36967.1"/>
    <property type="molecule type" value="Genomic_DNA"/>
</dbReference>
<feature type="domain" description="NTP pyrophosphohydrolase MazG-like" evidence="2">
    <location>
        <begin position="391"/>
        <end position="448"/>
    </location>
</feature>
<dbReference type="CDD" id="cd11723">
    <property type="entry name" value="YabN_N_like"/>
    <property type="match status" value="1"/>
</dbReference>
<dbReference type="PANTHER" id="PTHR30522:SF0">
    <property type="entry name" value="NUCLEOSIDE TRIPHOSPHATE PYROPHOSPHOHYDROLASE"/>
    <property type="match status" value="1"/>
</dbReference>
<feature type="domain" description="NTP pyrophosphohydrolase MazG-like" evidence="2">
    <location>
        <begin position="251"/>
        <end position="324"/>
    </location>
</feature>
<dbReference type="InterPro" id="IPR035996">
    <property type="entry name" value="4pyrrol_Methylase_sf"/>
</dbReference>